<comment type="caution">
    <text evidence="1">The sequence shown here is derived from an EMBL/GenBank/DDBJ whole genome shotgun (WGS) entry which is preliminary data.</text>
</comment>
<evidence type="ECO:0000313" key="1">
    <source>
        <dbReference type="EMBL" id="MBB3900238.1"/>
    </source>
</evidence>
<proteinExistence type="predicted"/>
<dbReference type="EMBL" id="JACIDJ010000009">
    <property type="protein sequence ID" value="MBB3900238.1"/>
    <property type="molecule type" value="Genomic_DNA"/>
</dbReference>
<keyword evidence="1" id="KW-0808">Transferase</keyword>
<organism evidence="1 2">
    <name type="scientific">Roseococcus suduntuyensis</name>
    <dbReference type="NCBI Taxonomy" id="455361"/>
    <lineage>
        <taxon>Bacteria</taxon>
        <taxon>Pseudomonadati</taxon>
        <taxon>Pseudomonadota</taxon>
        <taxon>Alphaproteobacteria</taxon>
        <taxon>Acetobacterales</taxon>
        <taxon>Roseomonadaceae</taxon>
        <taxon>Roseococcus</taxon>
    </lineage>
</organism>
<keyword evidence="1" id="KW-0489">Methyltransferase</keyword>
<dbReference type="AlphaFoldDB" id="A0A840AEB1"/>
<accession>A0A840AEB1</accession>
<keyword evidence="2" id="KW-1185">Reference proteome</keyword>
<dbReference type="SUPFAM" id="SSF53335">
    <property type="entry name" value="S-adenosyl-L-methionine-dependent methyltransferases"/>
    <property type="match status" value="1"/>
</dbReference>
<evidence type="ECO:0000313" key="2">
    <source>
        <dbReference type="Proteomes" id="UP000553193"/>
    </source>
</evidence>
<protein>
    <submittedName>
        <fullName evidence="1">O-methyltransferase involved in polyketide biosynthesis</fullName>
    </submittedName>
</protein>
<name>A0A840AEB1_9PROT</name>
<reference evidence="1 2" key="1">
    <citation type="submission" date="2020-08" db="EMBL/GenBank/DDBJ databases">
        <title>Genomic Encyclopedia of Type Strains, Phase IV (KMG-IV): sequencing the most valuable type-strain genomes for metagenomic binning, comparative biology and taxonomic classification.</title>
        <authorList>
            <person name="Goeker M."/>
        </authorList>
    </citation>
    <scope>NUCLEOTIDE SEQUENCE [LARGE SCALE GENOMIC DNA]</scope>
    <source>
        <strain evidence="1 2">DSM 19979</strain>
    </source>
</reference>
<gene>
    <name evidence="1" type="ORF">GGQ83_003714</name>
</gene>
<dbReference type="Gene3D" id="3.40.50.150">
    <property type="entry name" value="Vaccinia Virus protein VP39"/>
    <property type="match status" value="1"/>
</dbReference>
<dbReference type="InterPro" id="IPR029063">
    <property type="entry name" value="SAM-dependent_MTases_sf"/>
</dbReference>
<sequence>MGMGFGGSSVFNMASPSASATSVTRILRDYVEPAPARPRRILDVGGTRAGFAAQASLPAQTQLVIANPEPGVGADLPYAEDLPGNDPGFDLIMLFGVMMYLPPAELRKLLTGLRDRLRGTGTLLIAEPDPEGVVGRVEIAAKTVYALVKSLRTPTRFHFHTKGETEALLRELGFTSVTPREDLRPRRPFPLPPPQPPYFILAARR</sequence>
<dbReference type="GO" id="GO:0032259">
    <property type="term" value="P:methylation"/>
    <property type="evidence" value="ECO:0007669"/>
    <property type="project" value="UniProtKB-KW"/>
</dbReference>
<dbReference type="GO" id="GO:0008168">
    <property type="term" value="F:methyltransferase activity"/>
    <property type="evidence" value="ECO:0007669"/>
    <property type="project" value="UniProtKB-KW"/>
</dbReference>
<dbReference type="RefSeq" id="WP_184386471.1">
    <property type="nucleotide sequence ID" value="NZ_JACIDJ010000009.1"/>
</dbReference>
<dbReference type="Proteomes" id="UP000553193">
    <property type="component" value="Unassembled WGS sequence"/>
</dbReference>